<keyword evidence="5 6" id="KW-0143">Chaperone</keyword>
<feature type="non-terminal residue" evidence="7">
    <location>
        <position position="1"/>
    </location>
</feature>
<dbReference type="AlphaFoldDB" id="A0A091RS17"/>
<accession>A0A091RS17</accession>
<comment type="subunit">
    <text evidence="6">Interacts with the iron-sulfur protein subunit within the SDH catalytic dimer.</text>
</comment>
<evidence type="ECO:0000313" key="8">
    <source>
        <dbReference type="Proteomes" id="UP000053840"/>
    </source>
</evidence>
<organism evidence="7 8">
    <name type="scientific">Nestor notabilis</name>
    <name type="common">Kea</name>
    <dbReference type="NCBI Taxonomy" id="176057"/>
    <lineage>
        <taxon>Eukaryota</taxon>
        <taxon>Metazoa</taxon>
        <taxon>Chordata</taxon>
        <taxon>Craniata</taxon>
        <taxon>Vertebrata</taxon>
        <taxon>Euteleostomi</taxon>
        <taxon>Archelosauria</taxon>
        <taxon>Archosauria</taxon>
        <taxon>Dinosauria</taxon>
        <taxon>Saurischia</taxon>
        <taxon>Theropoda</taxon>
        <taxon>Coelurosauria</taxon>
        <taxon>Aves</taxon>
        <taxon>Neognathae</taxon>
        <taxon>Neoaves</taxon>
        <taxon>Telluraves</taxon>
        <taxon>Australaves</taxon>
        <taxon>Psittaciformes</taxon>
        <taxon>Psittacidae</taxon>
        <taxon>Nestor</taxon>
    </lineage>
</organism>
<dbReference type="GO" id="GO:0006105">
    <property type="term" value="P:succinate metabolic process"/>
    <property type="evidence" value="ECO:0007669"/>
    <property type="project" value="TreeGrafter"/>
</dbReference>
<keyword evidence="3" id="KW-0809">Transit peptide</keyword>
<dbReference type="PANTHER" id="PTHR13137:SF6">
    <property type="entry name" value="SUCCINATE DEHYDROGENASE ASSEMBLY FACTOR 3, MITOCHONDRIAL"/>
    <property type="match status" value="1"/>
</dbReference>
<evidence type="ECO:0000256" key="5">
    <source>
        <dbReference type="ARBA" id="ARBA00023186"/>
    </source>
</evidence>
<evidence type="ECO:0000256" key="6">
    <source>
        <dbReference type="RuleBase" id="RU368039"/>
    </source>
</evidence>
<dbReference type="PANTHER" id="PTHR13137">
    <property type="entry name" value="DC11 ACN9 HOMOLOG"/>
    <property type="match status" value="1"/>
</dbReference>
<dbReference type="EMBL" id="KK931376">
    <property type="protein sequence ID" value="KFQ45228.1"/>
    <property type="molecule type" value="Genomic_DNA"/>
</dbReference>
<proteinExistence type="inferred from homology"/>
<keyword evidence="4 6" id="KW-0496">Mitochondrion</keyword>
<comment type="similarity">
    <text evidence="2 6">Belongs to the complex I LYR family. SDHAF3 subfamily.</text>
</comment>
<reference evidence="7 8" key="1">
    <citation type="submission" date="2014-04" db="EMBL/GenBank/DDBJ databases">
        <title>Genome evolution of avian class.</title>
        <authorList>
            <person name="Zhang G."/>
            <person name="Li C."/>
        </authorList>
    </citation>
    <scope>NUCLEOTIDE SEQUENCE [LARGE SCALE GENOMIC DNA]</scope>
    <source>
        <strain evidence="7">BGI_N333</strain>
    </source>
</reference>
<dbReference type="GO" id="GO:0005758">
    <property type="term" value="C:mitochondrial intermembrane space"/>
    <property type="evidence" value="ECO:0007669"/>
    <property type="project" value="TreeGrafter"/>
</dbReference>
<gene>
    <name evidence="7" type="ORF">N333_12168</name>
</gene>
<dbReference type="GO" id="GO:0034553">
    <property type="term" value="P:mitochondrial respiratory chain complex II assembly"/>
    <property type="evidence" value="ECO:0007669"/>
    <property type="project" value="UniProtKB-UniRule"/>
</dbReference>
<evidence type="ECO:0000256" key="4">
    <source>
        <dbReference type="ARBA" id="ARBA00023128"/>
    </source>
</evidence>
<sequence length="67" mass="7828">NYAALIQQQINEDKQNLREKTVYGVQLTEEKLNDFRDEQIGQLKELMAEATKPHKKLTISKDSEHKT</sequence>
<dbReference type="GO" id="GO:0005759">
    <property type="term" value="C:mitochondrial matrix"/>
    <property type="evidence" value="ECO:0007669"/>
    <property type="project" value="UniProtKB-SubCell"/>
</dbReference>
<keyword evidence="8" id="KW-1185">Reference proteome</keyword>
<comment type="function">
    <text evidence="6">Plays an essential role in the assembly of succinate dehydrogenase (SDH), an enzyme complex (also referred to as respiratory complex II) that is a component of both the tricarboxylic acid (TCA) cycle and the mitochondrial electron transport chain, and which couples the oxidation of succinate to fumarate with the reduction of ubiquinone (coenzyme Q) to ubiquinol. Promotes maturation of the iron-sulfur protein subunit of the SDH catalytic dimer, protecting it from the deleterious effects of oxidants. May act together with SDHAF1.</text>
</comment>
<dbReference type="Proteomes" id="UP000053840">
    <property type="component" value="Unassembled WGS sequence"/>
</dbReference>
<evidence type="ECO:0000256" key="1">
    <source>
        <dbReference type="ARBA" id="ARBA00004305"/>
    </source>
</evidence>
<dbReference type="InterPro" id="IPR008381">
    <property type="entry name" value="SDHAF3/Sdh7"/>
</dbReference>
<protein>
    <recommendedName>
        <fullName evidence="6">Succinate dehydrogenase assembly factor 3</fullName>
        <shortName evidence="6">SDH assembly factor 3</shortName>
        <shortName evidence="6">SDHAF3</shortName>
    </recommendedName>
</protein>
<name>A0A091RS17_NESNO</name>
<evidence type="ECO:0000256" key="2">
    <source>
        <dbReference type="ARBA" id="ARBA00006020"/>
    </source>
</evidence>
<evidence type="ECO:0000256" key="3">
    <source>
        <dbReference type="ARBA" id="ARBA00022946"/>
    </source>
</evidence>
<comment type="subcellular location">
    <subcellularLocation>
        <location evidence="1 6">Mitochondrion matrix</location>
    </subcellularLocation>
</comment>
<evidence type="ECO:0000313" key="7">
    <source>
        <dbReference type="EMBL" id="KFQ45228.1"/>
    </source>
</evidence>
<feature type="non-terminal residue" evidence="7">
    <location>
        <position position="67"/>
    </location>
</feature>